<evidence type="ECO:0000256" key="14">
    <source>
        <dbReference type="PIRSR" id="PIRSR038084-3"/>
    </source>
</evidence>
<dbReference type="InterPro" id="IPR000182">
    <property type="entry name" value="GNAT_dom"/>
</dbReference>
<dbReference type="AlphaFoldDB" id="A0A3Q0J8A2"/>
<gene>
    <name evidence="20 21" type="primary">LOC113465356</name>
</gene>
<organism evidence="19 21">
    <name type="scientific">Diaphorina citri</name>
    <name type="common">Asian citrus psyllid</name>
    <dbReference type="NCBI Taxonomy" id="121845"/>
    <lineage>
        <taxon>Eukaryota</taxon>
        <taxon>Metazoa</taxon>
        <taxon>Ecdysozoa</taxon>
        <taxon>Arthropoda</taxon>
        <taxon>Hexapoda</taxon>
        <taxon>Insecta</taxon>
        <taxon>Pterygota</taxon>
        <taxon>Neoptera</taxon>
        <taxon>Paraneoptera</taxon>
        <taxon>Hemiptera</taxon>
        <taxon>Sternorrhyncha</taxon>
        <taxon>Psylloidea</taxon>
        <taxon>Psyllidae</taxon>
        <taxon>Diaphorininae</taxon>
        <taxon>Diaphorina</taxon>
    </lineage>
</organism>
<dbReference type="EC" id="2.3.1.48" evidence="3 11"/>
<evidence type="ECO:0000256" key="6">
    <source>
        <dbReference type="ARBA" id="ARBA00022763"/>
    </source>
</evidence>
<evidence type="ECO:0000256" key="1">
    <source>
        <dbReference type="ARBA" id="ARBA00004123"/>
    </source>
</evidence>
<dbReference type="Gene3D" id="3.40.630.30">
    <property type="match status" value="1"/>
</dbReference>
<keyword evidence="8" id="KW-0539">Nucleus</keyword>
<dbReference type="Gene3D" id="3.90.360.10">
    <property type="entry name" value="Histone acetyl transferase 1 (HAT1), N-terminal domain"/>
    <property type="match status" value="1"/>
</dbReference>
<feature type="region of interest" description="Interaction with histone H4 N-terminus" evidence="13">
    <location>
        <begin position="215"/>
        <end position="217"/>
    </location>
</feature>
<dbReference type="Pfam" id="PF00583">
    <property type="entry name" value="Acetyltransf_1"/>
    <property type="match status" value="1"/>
</dbReference>
<comment type="catalytic activity">
    <reaction evidence="10 11">
        <text>L-lysyl-[protein] + acetyl-CoA = N(6)-acetyl-L-lysyl-[protein] + CoA + H(+)</text>
        <dbReference type="Rhea" id="RHEA:45948"/>
        <dbReference type="Rhea" id="RHEA-COMP:9752"/>
        <dbReference type="Rhea" id="RHEA-COMP:10731"/>
        <dbReference type="ChEBI" id="CHEBI:15378"/>
        <dbReference type="ChEBI" id="CHEBI:29969"/>
        <dbReference type="ChEBI" id="CHEBI:57287"/>
        <dbReference type="ChEBI" id="CHEBI:57288"/>
        <dbReference type="ChEBI" id="CHEBI:61930"/>
        <dbReference type="EC" id="2.3.1.48"/>
    </reaction>
</comment>
<evidence type="ECO:0000256" key="13">
    <source>
        <dbReference type="PIRSR" id="PIRSR038084-2"/>
    </source>
</evidence>
<dbReference type="Pfam" id="PF21183">
    <property type="entry name" value="HAT1_C"/>
    <property type="match status" value="1"/>
</dbReference>
<dbReference type="RefSeq" id="XP_026684699.1">
    <property type="nucleotide sequence ID" value="XM_026828898.1"/>
</dbReference>
<evidence type="ECO:0000256" key="15">
    <source>
        <dbReference type="SAM" id="Coils"/>
    </source>
</evidence>
<dbReference type="Proteomes" id="UP000079169">
    <property type="component" value="Unplaced"/>
</dbReference>
<evidence type="ECO:0000313" key="19">
    <source>
        <dbReference type="Proteomes" id="UP000079169"/>
    </source>
</evidence>
<evidence type="ECO:0000256" key="11">
    <source>
        <dbReference type="PIRNR" id="PIRNR038084"/>
    </source>
</evidence>
<keyword evidence="19" id="KW-1185">Reference proteome</keyword>
<keyword evidence="5 11" id="KW-0808">Transferase</keyword>
<feature type="coiled-coil region" evidence="15">
    <location>
        <begin position="382"/>
        <end position="409"/>
    </location>
</feature>
<evidence type="ECO:0000256" key="10">
    <source>
        <dbReference type="ARBA" id="ARBA00048017"/>
    </source>
</evidence>
<keyword evidence="9 11" id="KW-0012">Acyltransferase</keyword>
<dbReference type="Pfam" id="PF10394">
    <property type="entry name" value="Hat1_N"/>
    <property type="match status" value="1"/>
</dbReference>
<evidence type="ECO:0000256" key="9">
    <source>
        <dbReference type="ARBA" id="ARBA00023315"/>
    </source>
</evidence>
<dbReference type="Gene3D" id="1.10.10.390">
    <property type="match status" value="1"/>
</dbReference>
<dbReference type="GeneID" id="113465356"/>
<dbReference type="PANTHER" id="PTHR12046">
    <property type="entry name" value="HISTONE ACETYLTRANSFERASE TYPE B CATALYTIC SUBUNIT"/>
    <property type="match status" value="1"/>
</dbReference>
<dbReference type="InterPro" id="IPR013523">
    <property type="entry name" value="Hist_AcTrfase_HAT1_C"/>
</dbReference>
<dbReference type="GO" id="GO:0000781">
    <property type="term" value="C:chromosome, telomeric region"/>
    <property type="evidence" value="ECO:0007669"/>
    <property type="project" value="GOC"/>
</dbReference>
<accession>A0A3Q0J8A2</accession>
<dbReference type="GO" id="GO:0005634">
    <property type="term" value="C:nucleus"/>
    <property type="evidence" value="ECO:0007669"/>
    <property type="project" value="UniProtKB-SubCell"/>
</dbReference>
<dbReference type="KEGG" id="dci:113465356"/>
<dbReference type="InterPro" id="IPR048776">
    <property type="entry name" value="HAT1_C"/>
</dbReference>
<comment type="subcellular location">
    <subcellularLocation>
        <location evidence="1">Nucleus</location>
    </subcellularLocation>
</comment>
<dbReference type="InterPro" id="IPR016181">
    <property type="entry name" value="Acyl_CoA_acyltransferase"/>
</dbReference>
<dbReference type="GO" id="GO:0006281">
    <property type="term" value="P:DNA repair"/>
    <property type="evidence" value="ECO:0007669"/>
    <property type="project" value="UniProtKB-KW"/>
</dbReference>
<evidence type="ECO:0000313" key="20">
    <source>
        <dbReference type="RefSeq" id="XP_026684698.1"/>
    </source>
</evidence>
<dbReference type="STRING" id="121845.A0A3Q0J8A2"/>
<proteinExistence type="inferred from homology"/>
<evidence type="ECO:0000256" key="8">
    <source>
        <dbReference type="ARBA" id="ARBA00023242"/>
    </source>
</evidence>
<evidence type="ECO:0000256" key="3">
    <source>
        <dbReference type="ARBA" id="ARBA00013184"/>
    </source>
</evidence>
<dbReference type="PIRSF" id="PIRSF038084">
    <property type="entry name" value="HAT-B_cat"/>
    <property type="match status" value="1"/>
</dbReference>
<protein>
    <recommendedName>
        <fullName evidence="4 11">Histone acetyltransferase type B catalytic subunit</fullName>
        <ecNumber evidence="3 11">2.3.1.48</ecNumber>
    </recommendedName>
</protein>
<sequence>MDLLAEAEKYTVDSNEVVEFKMVKRVSDLEDDSCSFKPEMSHQIFGQQETIFGYLDLKIKLYFTPGRLFDYVNIEYTDKIDPDQFNGVKPDDIMEALKKLYTFDMNTSLDKFVTSLDKEPHFKPSGELFHSFKHTTVSTTGNPSERTYELYSVDQVDPDMVSYLSRVQPFLLWYIDCACFVDTDDERWSYFFLYEKYQNDSQETCYGLAGYATVYKYYTTPFSLPPKWRPRISQVFVLPPYQRSGLGPRLYDAICRRYVQDKDVVSITVEDPSEECQSMRDYVDVSNCAKLTGWSKEQLVAGYTPAMEKQVYEELKLCKKQARRVYEILRLGATNMNNSSEYKQYRLLVKNRLNAPHQKDVNYQKRLNKVLKPEEMKTFSCLDTEQQRKDKLHSEYKELEKAYLKVIERVKNYPFEN</sequence>
<feature type="domain" description="Histone acetyltransferase type B catalytic subunit C-terminal" evidence="18">
    <location>
        <begin position="280"/>
        <end position="331"/>
    </location>
</feature>
<evidence type="ECO:0000259" key="17">
    <source>
        <dbReference type="Pfam" id="PF10394"/>
    </source>
</evidence>
<dbReference type="GO" id="GO:0004402">
    <property type="term" value="F:histone acetyltransferase activity"/>
    <property type="evidence" value="ECO:0007669"/>
    <property type="project" value="UniProtKB-UniRule"/>
</dbReference>
<evidence type="ECO:0000256" key="5">
    <source>
        <dbReference type="ARBA" id="ARBA00022679"/>
    </source>
</evidence>
<keyword evidence="6" id="KW-0227">DNA damage</keyword>
<reference evidence="20 21" key="1">
    <citation type="submission" date="2025-04" db="UniProtKB">
        <authorList>
            <consortium name="RefSeq"/>
        </authorList>
    </citation>
    <scope>IDENTIFICATION</scope>
</reference>
<feature type="domain" description="N-acetyltransferase" evidence="16">
    <location>
        <begin position="190"/>
        <end position="271"/>
    </location>
</feature>
<evidence type="ECO:0000256" key="12">
    <source>
        <dbReference type="PIRSR" id="PIRSR038084-1"/>
    </source>
</evidence>
<dbReference type="PaxDb" id="121845-A0A3Q0J8A2"/>
<dbReference type="CDD" id="cd04301">
    <property type="entry name" value="NAT_SF"/>
    <property type="match status" value="1"/>
</dbReference>
<feature type="active site" description="Proton donor/acceptor" evidence="12">
    <location>
        <position position="270"/>
    </location>
</feature>
<dbReference type="RefSeq" id="XP_026684698.1">
    <property type="nucleotide sequence ID" value="XM_026828897.1"/>
</dbReference>
<dbReference type="InterPro" id="IPR019467">
    <property type="entry name" value="Hat1_N"/>
</dbReference>
<evidence type="ECO:0000256" key="2">
    <source>
        <dbReference type="ARBA" id="ARBA00010543"/>
    </source>
</evidence>
<evidence type="ECO:0000256" key="7">
    <source>
        <dbReference type="ARBA" id="ARBA00023204"/>
    </source>
</evidence>
<keyword evidence="7" id="KW-0234">DNA repair</keyword>
<evidence type="ECO:0000259" key="18">
    <source>
        <dbReference type="Pfam" id="PF21183"/>
    </source>
</evidence>
<feature type="site" description="Interaction with histone H4 N-terminus" evidence="14">
    <location>
        <position position="188"/>
    </location>
</feature>
<dbReference type="GO" id="GO:0042393">
    <property type="term" value="F:histone binding"/>
    <property type="evidence" value="ECO:0007669"/>
    <property type="project" value="InterPro"/>
</dbReference>
<keyword evidence="15" id="KW-0175">Coiled coil</keyword>
<name>A0A3Q0J8A2_DIACI</name>
<evidence type="ECO:0000256" key="4">
    <source>
        <dbReference type="ARBA" id="ARBA00021268"/>
    </source>
</evidence>
<dbReference type="InterPro" id="IPR037113">
    <property type="entry name" value="Hat1_N_sf"/>
</dbReference>
<dbReference type="InterPro" id="IPR017380">
    <property type="entry name" value="Hist_AcTrfase_B-typ_cat-su"/>
</dbReference>
<dbReference type="GO" id="GO:0031509">
    <property type="term" value="P:subtelomeric heterochromatin formation"/>
    <property type="evidence" value="ECO:0007669"/>
    <property type="project" value="InterPro"/>
</dbReference>
<feature type="domain" description="Histone acetyl transferase HAT1 N-terminal" evidence="17">
    <location>
        <begin position="10"/>
        <end position="176"/>
    </location>
</feature>
<comment type="similarity">
    <text evidence="2 11">Belongs to the HAT1 family.</text>
</comment>
<evidence type="ECO:0000259" key="16">
    <source>
        <dbReference type="Pfam" id="PF00583"/>
    </source>
</evidence>
<dbReference type="SUPFAM" id="SSF55729">
    <property type="entry name" value="Acyl-CoA N-acyltransferases (Nat)"/>
    <property type="match status" value="1"/>
</dbReference>
<evidence type="ECO:0000313" key="21">
    <source>
        <dbReference type="RefSeq" id="XP_026684699.1"/>
    </source>
</evidence>